<name>A0A1W5CVE6_9LECA</name>
<accession>A0A1W5CVE6</accession>
<feature type="compositionally biased region" description="Acidic residues" evidence="1">
    <location>
        <begin position="1"/>
        <end position="14"/>
    </location>
</feature>
<sequence>MAERDFDDVDASAEDDVRPPSPKRVRTQPPPPWHHNNYALKKLSLDELAAEGILDDPNAHFGDLSNPIHPLFHNFLSYGYLHPALRLASLFITQLECLPFYLALLTRPYDRLPELEKELQGPCYRFTLGPQPPKLRSLEQVRILLQMTTQMIDIAFSPVCPKTAWAVCYRRPEAPRLARLAGTSSSIAVSPDFQQVLDPSYNPKITTSQRLRLSYVFAATLAHEIAHALRNARVRPPPVDKTVQPPREVQDYEPFFEDQRRAEVGHAWESMVIGGKLIDLSEGEHSVAYGLYIEKWPNIDDTFIKLPIQEPRLIAFQGRGLVVPPRTHIVAVRRRRPKKWTTIYCIPMAFIQQLFIRRFWEERVAKEGLKALRFEKRLGVRTANYEWEPGEDPGIRTDDSSWERWPDVNGVIRIGQPRLASPVVEEFGEDDWTSDSDEYDGDLPLERW</sequence>
<protein>
    <submittedName>
        <fullName evidence="2">Uncharacterized protein</fullName>
    </submittedName>
</protein>
<organism evidence="2 3">
    <name type="scientific">Lasallia pustulata</name>
    <dbReference type="NCBI Taxonomy" id="136370"/>
    <lineage>
        <taxon>Eukaryota</taxon>
        <taxon>Fungi</taxon>
        <taxon>Dikarya</taxon>
        <taxon>Ascomycota</taxon>
        <taxon>Pezizomycotina</taxon>
        <taxon>Lecanoromycetes</taxon>
        <taxon>OSLEUM clade</taxon>
        <taxon>Umbilicariomycetidae</taxon>
        <taxon>Umbilicariales</taxon>
        <taxon>Umbilicariaceae</taxon>
        <taxon>Lasallia</taxon>
    </lineage>
</organism>
<evidence type="ECO:0000313" key="3">
    <source>
        <dbReference type="Proteomes" id="UP000192927"/>
    </source>
</evidence>
<dbReference type="EMBL" id="FWEW01000426">
    <property type="protein sequence ID" value="SLM34854.1"/>
    <property type="molecule type" value="Genomic_DNA"/>
</dbReference>
<proteinExistence type="predicted"/>
<keyword evidence="3" id="KW-1185">Reference proteome</keyword>
<feature type="region of interest" description="Disordered" evidence="1">
    <location>
        <begin position="428"/>
        <end position="448"/>
    </location>
</feature>
<dbReference type="AlphaFoldDB" id="A0A1W5CVE6"/>
<feature type="region of interest" description="Disordered" evidence="1">
    <location>
        <begin position="1"/>
        <end position="34"/>
    </location>
</feature>
<evidence type="ECO:0000313" key="2">
    <source>
        <dbReference type="EMBL" id="SLM34854.1"/>
    </source>
</evidence>
<reference evidence="3" key="1">
    <citation type="submission" date="2017-03" db="EMBL/GenBank/DDBJ databases">
        <authorList>
            <person name="Sharma R."/>
            <person name="Thines M."/>
        </authorList>
    </citation>
    <scope>NUCLEOTIDE SEQUENCE [LARGE SCALE GENOMIC DNA]</scope>
</reference>
<evidence type="ECO:0000256" key="1">
    <source>
        <dbReference type="SAM" id="MobiDB-lite"/>
    </source>
</evidence>
<dbReference type="Proteomes" id="UP000192927">
    <property type="component" value="Unassembled WGS sequence"/>
</dbReference>